<feature type="binding site" evidence="5">
    <location>
        <begin position="107"/>
        <end position="115"/>
    </location>
    <ligand>
        <name>5-phospho-alpha-D-ribose 1-diphosphate</name>
        <dbReference type="ChEBI" id="CHEBI:58017"/>
    </ligand>
</feature>
<dbReference type="InterPro" id="IPR017459">
    <property type="entry name" value="Glycosyl_Trfase_fam3_N_dom"/>
</dbReference>
<dbReference type="EC" id="2.4.2.18" evidence="5"/>
<keyword evidence="5" id="KW-0479">Metal-binding</keyword>
<comment type="caution">
    <text evidence="5">Lacks conserved residue(s) required for the propagation of feature annotation.</text>
</comment>
<evidence type="ECO:0000313" key="9">
    <source>
        <dbReference type="Proteomes" id="UP001597427"/>
    </source>
</evidence>
<evidence type="ECO:0000256" key="4">
    <source>
        <dbReference type="ARBA" id="ARBA00023141"/>
    </source>
</evidence>
<comment type="pathway">
    <text evidence="5">Amino-acid biosynthesis; L-tryptophan biosynthesis; L-tryptophan from chorismate: step 2/5.</text>
</comment>
<dbReference type="PANTHER" id="PTHR43285:SF2">
    <property type="entry name" value="ANTHRANILATE PHOSPHORIBOSYLTRANSFERASE"/>
    <property type="match status" value="1"/>
</dbReference>
<keyword evidence="5" id="KW-0460">Magnesium</keyword>
<comment type="cofactor">
    <cofactor evidence="5">
        <name>Mg(2+)</name>
        <dbReference type="ChEBI" id="CHEBI:18420"/>
    </cofactor>
    <text evidence="5">Binds 2 magnesium ions per monomer.</text>
</comment>
<dbReference type="Pfam" id="PF00591">
    <property type="entry name" value="Glycos_transf_3"/>
    <property type="match status" value="1"/>
</dbReference>
<evidence type="ECO:0000256" key="5">
    <source>
        <dbReference type="HAMAP-Rule" id="MF_00211"/>
    </source>
</evidence>
<feature type="domain" description="Glycosyl transferase family 3 N-terminal" evidence="7">
    <location>
        <begin position="3"/>
        <end position="64"/>
    </location>
</feature>
<sequence length="337" mass="35995">MQPLFEKIYQQQSLTREEMKQLATAIFDEQLTDAQISALLIALKLKGITSNELTGLAEVMQERAQAMPQTSLALMDNCGTGGDHSNSFNISTTSAFVLAGGGIKMAKHGNRSVSSHAGSADVLELLGVHLQATPNEIDFLLQEVGIAFLFAPAFHPAMKAVMPIRKQLATPTIFNLIGPIINPYRLATQLMGTFAGETLVETAKTLGKLGRTRAIVVQGAGGMDEANLAGTTQFALFADDQVTTHQFTPEEVGLPRVPLAAIQSESVVQNRDILLSVLQNEPSVYYDTVCLNAGLGFFANGLTSDLLAGIRLAKEVIASGAAFAALQSLITHQKELN</sequence>
<keyword evidence="4 5" id="KW-0057">Aromatic amino acid biosynthesis</keyword>
<feature type="binding site" evidence="5">
    <location>
        <position position="224"/>
    </location>
    <ligand>
        <name>Mg(2+)</name>
        <dbReference type="ChEBI" id="CHEBI:18420"/>
        <label>2</label>
    </ligand>
</feature>
<dbReference type="GO" id="GO:0004048">
    <property type="term" value="F:anthranilate phosphoribosyltransferase activity"/>
    <property type="evidence" value="ECO:0007669"/>
    <property type="project" value="UniProtKB-EC"/>
</dbReference>
<comment type="subunit">
    <text evidence="5">Homodimer.</text>
</comment>
<proteinExistence type="inferred from homology"/>
<dbReference type="NCBIfam" id="TIGR01245">
    <property type="entry name" value="trpD"/>
    <property type="match status" value="1"/>
</dbReference>
<dbReference type="SUPFAM" id="SSF52418">
    <property type="entry name" value="Nucleoside phosphorylase/phosphoribosyltransferase catalytic domain"/>
    <property type="match status" value="1"/>
</dbReference>
<evidence type="ECO:0000259" key="7">
    <source>
        <dbReference type="Pfam" id="PF02885"/>
    </source>
</evidence>
<comment type="caution">
    <text evidence="8">The sequence shown here is derived from an EMBL/GenBank/DDBJ whole genome shotgun (WGS) entry which is preliminary data.</text>
</comment>
<evidence type="ECO:0000256" key="1">
    <source>
        <dbReference type="ARBA" id="ARBA00022676"/>
    </source>
</evidence>
<evidence type="ECO:0000259" key="6">
    <source>
        <dbReference type="Pfam" id="PF00591"/>
    </source>
</evidence>
<dbReference type="InterPro" id="IPR035902">
    <property type="entry name" value="Nuc_phospho_transferase"/>
</dbReference>
<organism evidence="8 9">
    <name type="scientific">Enterococcus camelliae</name>
    <dbReference type="NCBI Taxonomy" id="453959"/>
    <lineage>
        <taxon>Bacteria</taxon>
        <taxon>Bacillati</taxon>
        <taxon>Bacillota</taxon>
        <taxon>Bacilli</taxon>
        <taxon>Lactobacillales</taxon>
        <taxon>Enterococcaceae</taxon>
        <taxon>Enterococcus</taxon>
    </lineage>
</organism>
<evidence type="ECO:0000256" key="2">
    <source>
        <dbReference type="ARBA" id="ARBA00022679"/>
    </source>
</evidence>
<reference evidence="9" key="1">
    <citation type="journal article" date="2019" name="Int. J. Syst. Evol. Microbiol.">
        <title>The Global Catalogue of Microorganisms (GCM) 10K type strain sequencing project: providing services to taxonomists for standard genome sequencing and annotation.</title>
        <authorList>
            <consortium name="The Broad Institute Genomics Platform"/>
            <consortium name="The Broad Institute Genome Sequencing Center for Infectious Disease"/>
            <person name="Wu L."/>
            <person name="Ma J."/>
        </authorList>
    </citation>
    <scope>NUCLEOTIDE SEQUENCE [LARGE SCALE GENOMIC DNA]</scope>
    <source>
        <strain evidence="9">TISTR 932</strain>
    </source>
</reference>
<feature type="binding site" evidence="5">
    <location>
        <position position="119"/>
    </location>
    <ligand>
        <name>5-phospho-alpha-D-ribose 1-diphosphate</name>
        <dbReference type="ChEBI" id="CHEBI:58017"/>
    </ligand>
</feature>
<comment type="similarity">
    <text evidence="5">Belongs to the anthranilate phosphoribosyltransferase family.</text>
</comment>
<feature type="binding site" evidence="5">
    <location>
        <position position="225"/>
    </location>
    <ligand>
        <name>Mg(2+)</name>
        <dbReference type="ChEBI" id="CHEBI:18420"/>
        <label>2</label>
    </ligand>
</feature>
<dbReference type="RefSeq" id="WP_379978939.1">
    <property type="nucleotide sequence ID" value="NZ_JBHUMO010000003.1"/>
</dbReference>
<dbReference type="Proteomes" id="UP001597427">
    <property type="component" value="Unassembled WGS sequence"/>
</dbReference>
<keyword evidence="2 5" id="KW-0808">Transferase</keyword>
<accession>A0ABW5TG48</accession>
<dbReference type="InterPro" id="IPR036320">
    <property type="entry name" value="Glycosyl_Trfase_fam3_N_dom_sf"/>
</dbReference>
<dbReference type="Gene3D" id="1.20.970.10">
    <property type="entry name" value="Transferase, Pyrimidine Nucleoside Phosphorylase, Chain C"/>
    <property type="match status" value="1"/>
</dbReference>
<feature type="binding site" evidence="5">
    <location>
        <position position="91"/>
    </location>
    <ligand>
        <name>Mg(2+)</name>
        <dbReference type="ChEBI" id="CHEBI:18420"/>
        <label>1</label>
    </ligand>
</feature>
<gene>
    <name evidence="5 8" type="primary">trpD</name>
    <name evidence="8" type="ORF">ACFSR0_00820</name>
</gene>
<feature type="domain" description="Glycosyl transferase family 3" evidence="6">
    <location>
        <begin position="74"/>
        <end position="322"/>
    </location>
</feature>
<dbReference type="InterPro" id="IPR000312">
    <property type="entry name" value="Glycosyl_Trfase_fam3"/>
</dbReference>
<feature type="binding site" evidence="5">
    <location>
        <begin position="82"/>
        <end position="83"/>
    </location>
    <ligand>
        <name>5-phospho-alpha-D-ribose 1-diphosphate</name>
        <dbReference type="ChEBI" id="CHEBI:58017"/>
    </ligand>
</feature>
<dbReference type="PANTHER" id="PTHR43285">
    <property type="entry name" value="ANTHRANILATE PHOSPHORIBOSYLTRANSFERASE"/>
    <property type="match status" value="1"/>
</dbReference>
<dbReference type="InterPro" id="IPR005940">
    <property type="entry name" value="Anthranilate_Pribosyl_Tfrase"/>
</dbReference>
<feature type="binding site" evidence="5">
    <location>
        <position position="87"/>
    </location>
    <ligand>
        <name>5-phospho-alpha-D-ribose 1-diphosphate</name>
        <dbReference type="ChEBI" id="CHEBI:58017"/>
    </ligand>
</feature>
<dbReference type="Pfam" id="PF02885">
    <property type="entry name" value="Glycos_trans_3N"/>
    <property type="match status" value="1"/>
</dbReference>
<feature type="binding site" evidence="5">
    <location>
        <position position="110"/>
    </location>
    <ligand>
        <name>anthranilate</name>
        <dbReference type="ChEBI" id="CHEBI:16567"/>
        <label>1</label>
    </ligand>
</feature>
<comment type="catalytic activity">
    <reaction evidence="5">
        <text>N-(5-phospho-beta-D-ribosyl)anthranilate + diphosphate = 5-phospho-alpha-D-ribose 1-diphosphate + anthranilate</text>
        <dbReference type="Rhea" id="RHEA:11768"/>
        <dbReference type="ChEBI" id="CHEBI:16567"/>
        <dbReference type="ChEBI" id="CHEBI:18277"/>
        <dbReference type="ChEBI" id="CHEBI:33019"/>
        <dbReference type="ChEBI" id="CHEBI:58017"/>
        <dbReference type="EC" id="2.4.2.18"/>
    </reaction>
</comment>
<keyword evidence="9" id="KW-1185">Reference proteome</keyword>
<evidence type="ECO:0000313" key="8">
    <source>
        <dbReference type="EMBL" id="MFD2727982.1"/>
    </source>
</evidence>
<dbReference type="SUPFAM" id="SSF47648">
    <property type="entry name" value="Nucleoside phosphorylase/phosphoribosyltransferase N-terminal domain"/>
    <property type="match status" value="1"/>
</dbReference>
<keyword evidence="5" id="KW-0028">Amino-acid biosynthesis</keyword>
<feature type="binding site" evidence="5">
    <location>
        <position position="79"/>
    </location>
    <ligand>
        <name>anthranilate</name>
        <dbReference type="ChEBI" id="CHEBI:16567"/>
        <label>1</label>
    </ligand>
</feature>
<protein>
    <recommendedName>
        <fullName evidence="5">Anthranilate phosphoribosyltransferase</fullName>
        <ecNumber evidence="5">2.4.2.18</ecNumber>
    </recommendedName>
</protein>
<name>A0ABW5TG48_9ENTE</name>
<feature type="binding site" evidence="5">
    <location>
        <begin position="89"/>
        <end position="92"/>
    </location>
    <ligand>
        <name>5-phospho-alpha-D-ribose 1-diphosphate</name>
        <dbReference type="ChEBI" id="CHEBI:58017"/>
    </ligand>
</feature>
<keyword evidence="1 5" id="KW-0328">Glycosyltransferase</keyword>
<comment type="function">
    <text evidence="5">Catalyzes the transfer of the phosphoribosyl group of 5-phosphorylribose-1-pyrophosphate (PRPP) to anthranilate to yield N-(5'-phosphoribosyl)-anthranilate (PRA).</text>
</comment>
<keyword evidence="3 5" id="KW-0822">Tryptophan biosynthesis</keyword>
<feature type="binding site" evidence="5">
    <location>
        <position position="79"/>
    </location>
    <ligand>
        <name>5-phospho-alpha-D-ribose 1-diphosphate</name>
        <dbReference type="ChEBI" id="CHEBI:58017"/>
    </ligand>
</feature>
<feature type="binding site" evidence="5">
    <location>
        <position position="225"/>
    </location>
    <ligand>
        <name>Mg(2+)</name>
        <dbReference type="ChEBI" id="CHEBI:18420"/>
        <label>1</label>
    </ligand>
</feature>
<dbReference type="HAMAP" id="MF_00211">
    <property type="entry name" value="TrpD"/>
    <property type="match status" value="1"/>
</dbReference>
<dbReference type="EMBL" id="JBHUMO010000003">
    <property type="protein sequence ID" value="MFD2727982.1"/>
    <property type="molecule type" value="Genomic_DNA"/>
</dbReference>
<dbReference type="Gene3D" id="3.40.1030.10">
    <property type="entry name" value="Nucleoside phosphorylase/phosphoribosyltransferase catalytic domain"/>
    <property type="match status" value="1"/>
</dbReference>
<feature type="binding site" evidence="5">
    <location>
        <position position="165"/>
    </location>
    <ligand>
        <name>anthranilate</name>
        <dbReference type="ChEBI" id="CHEBI:16567"/>
        <label>2</label>
    </ligand>
</feature>
<evidence type="ECO:0000256" key="3">
    <source>
        <dbReference type="ARBA" id="ARBA00022822"/>
    </source>
</evidence>